<gene>
    <name evidence="1" type="ORF">CLUMA_CG009923</name>
</gene>
<keyword evidence="2" id="KW-1185">Reference proteome</keyword>
<reference evidence="1 2" key="1">
    <citation type="submission" date="2015-04" db="EMBL/GenBank/DDBJ databases">
        <authorList>
            <person name="Syromyatnikov M.Y."/>
            <person name="Popov V.N."/>
        </authorList>
    </citation>
    <scope>NUCLEOTIDE SEQUENCE [LARGE SCALE GENOMIC DNA]</scope>
</reference>
<dbReference type="AlphaFoldDB" id="A0A1J1I8Y0"/>
<protein>
    <submittedName>
        <fullName evidence="1">CLUMA_CG009923, isoform A</fullName>
    </submittedName>
</protein>
<dbReference type="Proteomes" id="UP000183832">
    <property type="component" value="Unassembled WGS sequence"/>
</dbReference>
<accession>A0A1J1I8Y0</accession>
<proteinExistence type="predicted"/>
<evidence type="ECO:0000313" key="1">
    <source>
        <dbReference type="EMBL" id="CRK96733.1"/>
    </source>
</evidence>
<sequence length="92" mass="10920">MDQMIADFANLMIPLMLRNVLNQTMSGIEQSLPGPRLQRNQNLVLGSRGRHRGRHPNRFVHGTLRHRCLNFLPRKRRIRRHRAGRNHSRRLL</sequence>
<organism evidence="1 2">
    <name type="scientific">Clunio marinus</name>
    <dbReference type="NCBI Taxonomy" id="568069"/>
    <lineage>
        <taxon>Eukaryota</taxon>
        <taxon>Metazoa</taxon>
        <taxon>Ecdysozoa</taxon>
        <taxon>Arthropoda</taxon>
        <taxon>Hexapoda</taxon>
        <taxon>Insecta</taxon>
        <taxon>Pterygota</taxon>
        <taxon>Neoptera</taxon>
        <taxon>Endopterygota</taxon>
        <taxon>Diptera</taxon>
        <taxon>Nematocera</taxon>
        <taxon>Chironomoidea</taxon>
        <taxon>Chironomidae</taxon>
        <taxon>Clunio</taxon>
    </lineage>
</organism>
<evidence type="ECO:0000313" key="2">
    <source>
        <dbReference type="Proteomes" id="UP000183832"/>
    </source>
</evidence>
<dbReference type="EMBL" id="CVRI01000044">
    <property type="protein sequence ID" value="CRK96733.1"/>
    <property type="molecule type" value="Genomic_DNA"/>
</dbReference>
<name>A0A1J1I8Y0_9DIPT</name>